<proteinExistence type="predicted"/>
<protein>
    <submittedName>
        <fullName evidence="3">Uncharacterized protein</fullName>
    </submittedName>
</protein>
<feature type="region of interest" description="Disordered" evidence="2">
    <location>
        <begin position="1"/>
        <end position="31"/>
    </location>
</feature>
<dbReference type="OrthoDB" id="3188137at2"/>
<sequence>MTSSEPTRGDRTTADHRPEESIPPVPGDVTSVRAQNTELRVRLADATAEIVALDDRLRAAKRELDDYRQQLRLMRGSRSWRVTRPLRILKKRVPETPAR</sequence>
<organism evidence="3 5">
    <name type="scientific">Labedella gwakjiensis</name>
    <dbReference type="NCBI Taxonomy" id="390269"/>
    <lineage>
        <taxon>Bacteria</taxon>
        <taxon>Bacillati</taxon>
        <taxon>Actinomycetota</taxon>
        <taxon>Actinomycetes</taxon>
        <taxon>Micrococcales</taxon>
        <taxon>Microbacteriaceae</taxon>
        <taxon>Labedella</taxon>
    </lineage>
</organism>
<evidence type="ECO:0000313" key="5">
    <source>
        <dbReference type="Proteomes" id="UP000241203"/>
    </source>
</evidence>
<keyword evidence="6" id="KW-1185">Reference proteome</keyword>
<name>A0A2P8GXV0_9MICO</name>
<evidence type="ECO:0000313" key="3">
    <source>
        <dbReference type="EMBL" id="PSL38793.1"/>
    </source>
</evidence>
<dbReference type="Proteomes" id="UP000241203">
    <property type="component" value="Unassembled WGS sequence"/>
</dbReference>
<reference evidence="3 5" key="1">
    <citation type="submission" date="2018-03" db="EMBL/GenBank/DDBJ databases">
        <title>Genomic Encyclopedia of Archaeal and Bacterial Type Strains, Phase II (KMG-II): from individual species to whole genera.</title>
        <authorList>
            <person name="Goeker M."/>
        </authorList>
    </citation>
    <scope>NUCLEOTIDE SEQUENCE [LARGE SCALE GENOMIC DNA]</scope>
    <source>
        <strain evidence="3 5">DSM 21548</strain>
    </source>
</reference>
<evidence type="ECO:0000313" key="6">
    <source>
        <dbReference type="Proteomes" id="UP000268291"/>
    </source>
</evidence>
<evidence type="ECO:0000256" key="1">
    <source>
        <dbReference type="SAM" id="Coils"/>
    </source>
</evidence>
<evidence type="ECO:0000256" key="2">
    <source>
        <dbReference type="SAM" id="MobiDB-lite"/>
    </source>
</evidence>
<dbReference type="AlphaFoldDB" id="A0A2P8GXV0"/>
<keyword evidence="1" id="KW-0175">Coiled coil</keyword>
<accession>A0A2P8GXV0</accession>
<dbReference type="Proteomes" id="UP000268291">
    <property type="component" value="Unassembled WGS sequence"/>
</dbReference>
<dbReference type="EMBL" id="PYAU01000001">
    <property type="protein sequence ID" value="PSL38793.1"/>
    <property type="molecule type" value="Genomic_DNA"/>
</dbReference>
<feature type="compositionally biased region" description="Basic and acidic residues" evidence="2">
    <location>
        <begin position="7"/>
        <end position="20"/>
    </location>
</feature>
<dbReference type="EMBL" id="RZGY01000001">
    <property type="protein sequence ID" value="RUQ86733.1"/>
    <property type="molecule type" value="Genomic_DNA"/>
</dbReference>
<evidence type="ECO:0000313" key="4">
    <source>
        <dbReference type="EMBL" id="RUQ86733.1"/>
    </source>
</evidence>
<comment type="caution">
    <text evidence="3">The sequence shown here is derived from an EMBL/GenBank/DDBJ whole genome shotgun (WGS) entry which is preliminary data.</text>
</comment>
<gene>
    <name evidence="3" type="ORF">CLV49_2422</name>
    <name evidence="4" type="ORF">ELQ93_07120</name>
</gene>
<reference evidence="4 6" key="2">
    <citation type="submission" date="2018-12" db="EMBL/GenBank/DDBJ databases">
        <authorList>
            <person name="hu s."/>
            <person name="Xu Y."/>
            <person name="Xu B."/>
            <person name="Li F."/>
        </authorList>
    </citation>
    <scope>NUCLEOTIDE SEQUENCE [LARGE SCALE GENOMIC DNA]</scope>
    <source>
        <strain evidence="4 6">KSW2-17</strain>
    </source>
</reference>
<dbReference type="RefSeq" id="WP_106563749.1">
    <property type="nucleotide sequence ID" value="NZ_PYAU01000001.1"/>
</dbReference>
<feature type="coiled-coil region" evidence="1">
    <location>
        <begin position="36"/>
        <end position="77"/>
    </location>
</feature>